<sequence length="292" mass="33105">MFAYRAVALVTLLSLDLVNSGNEYNILPYYLLRLVEFKGTDEIIERGMTISAEKDDGLAGHRNCLNAINFPSGGAFLCSIKTIFESQFLPKHTLVGEDHFASIHKNLFNYENHPCSHAREEHNSKKPKHSAEVVIALQGNFVLYGCHNYITLTLQRNKQLSNFAILKAYKVPHNLIQFKQCAKNETDTCSLSTVEYHDTIIAEDYVCCCSGPGCAAVIIDQGGWNSPFPLLRYNIQLEPSLAAKIGEMIYSKDNSKYKIKENTTATRRRIFTNYEFSMWDVILICFVFFSIT</sequence>
<evidence type="ECO:0000313" key="3">
    <source>
        <dbReference type="Proteomes" id="UP001432322"/>
    </source>
</evidence>
<comment type="caution">
    <text evidence="2">The sequence shown here is derived from an EMBL/GenBank/DDBJ whole genome shotgun (WGS) entry which is preliminary data.</text>
</comment>
<feature type="non-terminal residue" evidence="2">
    <location>
        <position position="292"/>
    </location>
</feature>
<feature type="signal peptide" evidence="1">
    <location>
        <begin position="1"/>
        <end position="20"/>
    </location>
</feature>
<gene>
    <name evidence="2" type="ORF">PFISCL1PPCAC_8465</name>
</gene>
<reference evidence="2" key="1">
    <citation type="submission" date="2023-10" db="EMBL/GenBank/DDBJ databases">
        <title>Genome assembly of Pristionchus species.</title>
        <authorList>
            <person name="Yoshida K."/>
            <person name="Sommer R.J."/>
        </authorList>
    </citation>
    <scope>NUCLEOTIDE SEQUENCE</scope>
    <source>
        <strain evidence="2">RS5133</strain>
    </source>
</reference>
<proteinExistence type="predicted"/>
<dbReference type="AlphaFoldDB" id="A0AAV5VG19"/>
<protein>
    <submittedName>
        <fullName evidence="2">Uncharacterized protein</fullName>
    </submittedName>
</protein>
<dbReference type="EMBL" id="BTSY01000003">
    <property type="protein sequence ID" value="GMT17168.1"/>
    <property type="molecule type" value="Genomic_DNA"/>
</dbReference>
<evidence type="ECO:0000256" key="1">
    <source>
        <dbReference type="SAM" id="SignalP"/>
    </source>
</evidence>
<accession>A0AAV5VG19</accession>
<keyword evidence="1" id="KW-0732">Signal</keyword>
<keyword evidence="3" id="KW-1185">Reference proteome</keyword>
<dbReference type="Proteomes" id="UP001432322">
    <property type="component" value="Unassembled WGS sequence"/>
</dbReference>
<name>A0AAV5VG19_9BILA</name>
<feature type="chain" id="PRO_5043641325" evidence="1">
    <location>
        <begin position="21"/>
        <end position="292"/>
    </location>
</feature>
<organism evidence="2 3">
    <name type="scientific">Pristionchus fissidentatus</name>
    <dbReference type="NCBI Taxonomy" id="1538716"/>
    <lineage>
        <taxon>Eukaryota</taxon>
        <taxon>Metazoa</taxon>
        <taxon>Ecdysozoa</taxon>
        <taxon>Nematoda</taxon>
        <taxon>Chromadorea</taxon>
        <taxon>Rhabditida</taxon>
        <taxon>Rhabditina</taxon>
        <taxon>Diplogasteromorpha</taxon>
        <taxon>Diplogasteroidea</taxon>
        <taxon>Neodiplogasteridae</taxon>
        <taxon>Pristionchus</taxon>
    </lineage>
</organism>
<evidence type="ECO:0000313" key="2">
    <source>
        <dbReference type="EMBL" id="GMT17168.1"/>
    </source>
</evidence>